<organism evidence="2 3">
    <name type="scientific">Immersiella caudata</name>
    <dbReference type="NCBI Taxonomy" id="314043"/>
    <lineage>
        <taxon>Eukaryota</taxon>
        <taxon>Fungi</taxon>
        <taxon>Dikarya</taxon>
        <taxon>Ascomycota</taxon>
        <taxon>Pezizomycotina</taxon>
        <taxon>Sordariomycetes</taxon>
        <taxon>Sordariomycetidae</taxon>
        <taxon>Sordariales</taxon>
        <taxon>Lasiosphaeriaceae</taxon>
        <taxon>Immersiella</taxon>
    </lineage>
</organism>
<dbReference type="Proteomes" id="UP001175000">
    <property type="component" value="Unassembled WGS sequence"/>
</dbReference>
<evidence type="ECO:0000313" key="2">
    <source>
        <dbReference type="EMBL" id="KAK0624218.1"/>
    </source>
</evidence>
<feature type="compositionally biased region" description="Low complexity" evidence="1">
    <location>
        <begin position="151"/>
        <end position="160"/>
    </location>
</feature>
<dbReference type="PANTHER" id="PTHR38166">
    <property type="entry name" value="C2H2-TYPE DOMAIN-CONTAINING PROTEIN-RELATED"/>
    <property type="match status" value="1"/>
</dbReference>
<evidence type="ECO:0000313" key="3">
    <source>
        <dbReference type="Proteomes" id="UP001175000"/>
    </source>
</evidence>
<accession>A0AA40C4N7</accession>
<evidence type="ECO:0000256" key="1">
    <source>
        <dbReference type="SAM" id="MobiDB-lite"/>
    </source>
</evidence>
<proteinExistence type="predicted"/>
<feature type="region of interest" description="Disordered" evidence="1">
    <location>
        <begin position="1"/>
        <end position="59"/>
    </location>
</feature>
<reference evidence="2" key="1">
    <citation type="submission" date="2023-06" db="EMBL/GenBank/DDBJ databases">
        <title>Genome-scale phylogeny and comparative genomics of the fungal order Sordariales.</title>
        <authorList>
            <consortium name="Lawrence Berkeley National Laboratory"/>
            <person name="Hensen N."/>
            <person name="Bonometti L."/>
            <person name="Westerberg I."/>
            <person name="Brannstrom I.O."/>
            <person name="Guillou S."/>
            <person name="Cros-Aarteil S."/>
            <person name="Calhoun S."/>
            <person name="Haridas S."/>
            <person name="Kuo A."/>
            <person name="Mondo S."/>
            <person name="Pangilinan J."/>
            <person name="Riley R."/>
            <person name="Labutti K."/>
            <person name="Andreopoulos B."/>
            <person name="Lipzen A."/>
            <person name="Chen C."/>
            <person name="Yanf M."/>
            <person name="Daum C."/>
            <person name="Ng V."/>
            <person name="Clum A."/>
            <person name="Steindorff A."/>
            <person name="Ohm R."/>
            <person name="Martin F."/>
            <person name="Silar P."/>
            <person name="Natvig D."/>
            <person name="Lalanne C."/>
            <person name="Gautier V."/>
            <person name="Ament-Velasquez S.L."/>
            <person name="Kruys A."/>
            <person name="Hutchinson M.I."/>
            <person name="Powell A.J."/>
            <person name="Barry K."/>
            <person name="Miller A.N."/>
            <person name="Grigoriev I.V."/>
            <person name="Debuchy R."/>
            <person name="Gladieux P."/>
            <person name="Thoren M.H."/>
            <person name="Johannesson H."/>
        </authorList>
    </citation>
    <scope>NUCLEOTIDE SEQUENCE</scope>
    <source>
        <strain evidence="2">CBS 606.72</strain>
    </source>
</reference>
<feature type="compositionally biased region" description="Basic residues" evidence="1">
    <location>
        <begin position="1"/>
        <end position="11"/>
    </location>
</feature>
<protein>
    <submittedName>
        <fullName evidence="2">Uncharacterized protein</fullName>
    </submittedName>
</protein>
<keyword evidence="3" id="KW-1185">Reference proteome</keyword>
<comment type="caution">
    <text evidence="2">The sequence shown here is derived from an EMBL/GenBank/DDBJ whole genome shotgun (WGS) entry which is preliminary data.</text>
</comment>
<gene>
    <name evidence="2" type="ORF">B0T14DRAFT_517685</name>
</gene>
<dbReference type="AlphaFoldDB" id="A0AA40C4N7"/>
<feature type="region of interest" description="Disordered" evidence="1">
    <location>
        <begin position="75"/>
        <end position="160"/>
    </location>
</feature>
<dbReference type="EMBL" id="JAULSU010000003">
    <property type="protein sequence ID" value="KAK0624218.1"/>
    <property type="molecule type" value="Genomic_DNA"/>
</dbReference>
<feature type="region of interest" description="Disordered" evidence="1">
    <location>
        <begin position="196"/>
        <end position="235"/>
    </location>
</feature>
<name>A0AA40C4N7_9PEZI</name>
<feature type="compositionally biased region" description="Polar residues" evidence="1">
    <location>
        <begin position="122"/>
        <end position="131"/>
    </location>
</feature>
<sequence length="498" mass="55866">MEFRRLRRRDRTHPGLRTSSPKPIKAAIHRHPVPADARPTAAEDTATPASASSARHQWPNRLLKTLLPSTHRAVAASSLVDSPSDWDPDPSSRPDSPLPTTQNESEFQFGPDSTHLAIRLTQGPTPSSGNDTVRPRKRGRPGLSPAITKTPAAPSQSASPADEVKLFACPFYKLDPDAHQECRPFKLSRVKDVKLHLQRKHSSRGSSGQSCEGAGTDHDQSDYEGPAAKECEGQDCSISSSITEEQWERLAHKYQSRRKPVDEQWKDIWRILFPGREPPLSVYLESDTEEMITRLRAFWSTRRDDITNKTYQCNSLFPVGDPNFLADLFDHVIDRFLTDFETETTRKSSSSSAQSELRQDLPYTDVWEDNESVASTAVSLQLASEVGSFPLDFHRAPQYDLKPTSSWPLQNYPTPHDRALSACPSTDSLHGGFNGLILESEDNVGWVNSCDTVPDQAYYSLDVLGDSMVVDFEPSQVPYRHTWSGPMPEDLPEWRVYR</sequence>
<feature type="compositionally biased region" description="Basic and acidic residues" evidence="1">
    <location>
        <begin position="215"/>
        <end position="232"/>
    </location>
</feature>
<dbReference type="PANTHER" id="PTHR38166:SF1">
    <property type="entry name" value="C2H2-TYPE DOMAIN-CONTAINING PROTEIN"/>
    <property type="match status" value="1"/>
</dbReference>